<feature type="chain" id="PRO_5043555224" evidence="1">
    <location>
        <begin position="21"/>
        <end position="231"/>
    </location>
</feature>
<keyword evidence="1" id="KW-0732">Signal</keyword>
<gene>
    <name evidence="2" type="ORF">Q4568_14700</name>
</gene>
<dbReference type="Proteomes" id="UP001170624">
    <property type="component" value="Unassembled WGS sequence"/>
</dbReference>
<evidence type="ECO:0000313" key="2">
    <source>
        <dbReference type="EMBL" id="MDO6543793.1"/>
    </source>
</evidence>
<dbReference type="Pfam" id="PF07356">
    <property type="entry name" value="DUF1481"/>
    <property type="match status" value="1"/>
</dbReference>
<feature type="signal peptide" evidence="1">
    <location>
        <begin position="1"/>
        <end position="20"/>
    </location>
</feature>
<sequence>MKRSFLFLLSSFLLAGCESANIPNNPVTQIETDIGGQVLGDTTSVYWYTHRQNRPVDLAEQVWMGDYGDYQSVYRWRAGKLREVKRAGQQLQGDSVKPFSLHVRYDTQGKAVFQRYLVDEIVLPLSDAQLFRYTEQADRALDTMKAQSKEGERLVQGQWQNGTLVRCDDGKALKVTFTSVLPDNLTKQLASPQDSYFVALVGKVRRSEVTASELLLLKEGGSCLVPPSIAE</sequence>
<evidence type="ECO:0000256" key="1">
    <source>
        <dbReference type="SAM" id="SignalP"/>
    </source>
</evidence>
<dbReference type="InterPro" id="IPR016872">
    <property type="entry name" value="UCP028160"/>
</dbReference>
<protein>
    <submittedName>
        <fullName evidence="2">DUF1481 domain-containing protein</fullName>
    </submittedName>
</protein>
<dbReference type="PIRSF" id="PIRSF028160">
    <property type="entry name" value="UCP028160"/>
    <property type="match status" value="1"/>
</dbReference>
<proteinExistence type="predicted"/>
<dbReference type="EMBL" id="JAUOPU010000016">
    <property type="protein sequence ID" value="MDO6543793.1"/>
    <property type="molecule type" value="Genomic_DNA"/>
</dbReference>
<reference evidence="2" key="1">
    <citation type="submission" date="2023-07" db="EMBL/GenBank/DDBJ databases">
        <title>Genome content predicts the carbon catabolic preferences of heterotrophic bacteria.</title>
        <authorList>
            <person name="Gralka M."/>
        </authorList>
    </citation>
    <scope>NUCLEOTIDE SEQUENCE</scope>
    <source>
        <strain evidence="2">G2M05</strain>
    </source>
</reference>
<name>A0AAW7Y8Z0_9GAMM</name>
<comment type="caution">
    <text evidence="2">The sequence shown here is derived from an EMBL/GenBank/DDBJ whole genome shotgun (WGS) entry which is preliminary data.</text>
</comment>
<dbReference type="InterPro" id="IPR010858">
    <property type="entry name" value="DUF1481"/>
</dbReference>
<dbReference type="RefSeq" id="WP_303500217.1">
    <property type="nucleotide sequence ID" value="NZ_JAUOPU010000016.1"/>
</dbReference>
<dbReference type="AlphaFoldDB" id="A0AAW7Y8Z0"/>
<accession>A0AAW7Y8Z0</accession>
<dbReference type="PROSITE" id="PS51257">
    <property type="entry name" value="PROKAR_LIPOPROTEIN"/>
    <property type="match status" value="1"/>
</dbReference>
<organism evidence="2 3">
    <name type="scientific">Photobacterium sanguinicancri</name>
    <dbReference type="NCBI Taxonomy" id="875932"/>
    <lineage>
        <taxon>Bacteria</taxon>
        <taxon>Pseudomonadati</taxon>
        <taxon>Pseudomonadota</taxon>
        <taxon>Gammaproteobacteria</taxon>
        <taxon>Vibrionales</taxon>
        <taxon>Vibrionaceae</taxon>
        <taxon>Photobacterium</taxon>
    </lineage>
</organism>
<evidence type="ECO:0000313" key="3">
    <source>
        <dbReference type="Proteomes" id="UP001170624"/>
    </source>
</evidence>